<sequence length="79" mass="9018">MQAYKFETTVLENGMIQLPEISGFADCQADVFIVIRQPDEQPGITKGQSIARFLDKWTGFLEGGKPDDSKRQYLTEKYK</sequence>
<dbReference type="EMBL" id="CAADEW010000006">
    <property type="protein sequence ID" value="VFJ44228.1"/>
    <property type="molecule type" value="Genomic_DNA"/>
</dbReference>
<protein>
    <submittedName>
        <fullName evidence="1">Uncharacterized protein</fullName>
    </submittedName>
</protein>
<name>A0A450RYJ6_9GAMM</name>
<organism evidence="1">
    <name type="scientific">Candidatus Kentrum sp. FW</name>
    <dbReference type="NCBI Taxonomy" id="2126338"/>
    <lineage>
        <taxon>Bacteria</taxon>
        <taxon>Pseudomonadati</taxon>
        <taxon>Pseudomonadota</taxon>
        <taxon>Gammaproteobacteria</taxon>
        <taxon>Candidatus Kentrum</taxon>
    </lineage>
</organism>
<accession>A0A450RYJ6</accession>
<evidence type="ECO:0000313" key="1">
    <source>
        <dbReference type="EMBL" id="VFJ44228.1"/>
    </source>
</evidence>
<proteinExistence type="predicted"/>
<dbReference type="AlphaFoldDB" id="A0A450RYJ6"/>
<gene>
    <name evidence="1" type="ORF">BECKFW1821A_GA0114235_100623</name>
</gene>
<reference evidence="1" key="1">
    <citation type="submission" date="2019-02" db="EMBL/GenBank/DDBJ databases">
        <authorList>
            <person name="Gruber-Vodicka R. H."/>
            <person name="Seah K. B. B."/>
        </authorList>
    </citation>
    <scope>NUCLEOTIDE SEQUENCE</scope>
    <source>
        <strain evidence="1">BECK_BZ15</strain>
    </source>
</reference>